<organism evidence="3 4">
    <name type="scientific">Kibdelosporangium phytohabitans</name>
    <dbReference type="NCBI Taxonomy" id="860235"/>
    <lineage>
        <taxon>Bacteria</taxon>
        <taxon>Bacillati</taxon>
        <taxon>Actinomycetota</taxon>
        <taxon>Actinomycetes</taxon>
        <taxon>Pseudonocardiales</taxon>
        <taxon>Pseudonocardiaceae</taxon>
        <taxon>Kibdelosporangium</taxon>
    </lineage>
</organism>
<dbReference type="PANTHER" id="PTHR35526:SF3">
    <property type="entry name" value="ANTI-SIGMA-F FACTOR RSBW"/>
    <property type="match status" value="1"/>
</dbReference>
<dbReference type="SUPFAM" id="SSF55874">
    <property type="entry name" value="ATPase domain of HSP90 chaperone/DNA topoisomerase II/histidine kinase"/>
    <property type="match status" value="1"/>
</dbReference>
<keyword evidence="1" id="KW-0418">Kinase</keyword>
<gene>
    <name evidence="3" type="ORF">AOZ06_30425</name>
</gene>
<evidence type="ECO:0000313" key="4">
    <source>
        <dbReference type="Proteomes" id="UP000063699"/>
    </source>
</evidence>
<dbReference type="InterPro" id="IPR036890">
    <property type="entry name" value="HATPase_C_sf"/>
</dbReference>
<keyword evidence="1" id="KW-0723">Serine/threonine-protein kinase</keyword>
<accession>A0A0N9I4T2</accession>
<evidence type="ECO:0000259" key="2">
    <source>
        <dbReference type="Pfam" id="PF13581"/>
    </source>
</evidence>
<dbReference type="GO" id="GO:0004674">
    <property type="term" value="F:protein serine/threonine kinase activity"/>
    <property type="evidence" value="ECO:0007669"/>
    <property type="project" value="UniProtKB-KW"/>
</dbReference>
<sequence>MTSADAARAWARVLPAPVCEAVLGADLDQPFVFHRFAGVGTALSAERRAVRQWAGGLGLGDYGADDIVLAVDEAVTNAIEHGYRGRPEAEPGTVGLFCGHNPEQRMAYVVVADKGAWLAPSEPGVRGRGLLLMGKLADRFDLYPADGGADGGTVALLGWYVS</sequence>
<dbReference type="PANTHER" id="PTHR35526">
    <property type="entry name" value="ANTI-SIGMA-F FACTOR RSBW-RELATED"/>
    <property type="match status" value="1"/>
</dbReference>
<feature type="domain" description="Histidine kinase/HSP90-like ATPase" evidence="2">
    <location>
        <begin position="43"/>
        <end position="142"/>
    </location>
</feature>
<dbReference type="CDD" id="cd16936">
    <property type="entry name" value="HATPase_RsbW-like"/>
    <property type="match status" value="1"/>
</dbReference>
<protein>
    <recommendedName>
        <fullName evidence="2">Histidine kinase/HSP90-like ATPase domain-containing protein</fullName>
    </recommendedName>
</protein>
<dbReference type="KEGG" id="kphy:AOZ06_30425"/>
<evidence type="ECO:0000313" key="3">
    <source>
        <dbReference type="EMBL" id="ALG10640.1"/>
    </source>
</evidence>
<dbReference type="STRING" id="860235.AOZ06_30425"/>
<dbReference type="Proteomes" id="UP000063699">
    <property type="component" value="Chromosome"/>
</dbReference>
<evidence type="ECO:0000256" key="1">
    <source>
        <dbReference type="ARBA" id="ARBA00022527"/>
    </source>
</evidence>
<proteinExistence type="predicted"/>
<dbReference type="Pfam" id="PF13581">
    <property type="entry name" value="HATPase_c_2"/>
    <property type="match status" value="1"/>
</dbReference>
<dbReference type="InterPro" id="IPR050267">
    <property type="entry name" value="Anti-sigma-factor_SerPK"/>
</dbReference>
<name>A0A0N9I4T2_9PSEU</name>
<dbReference type="EMBL" id="CP012752">
    <property type="protein sequence ID" value="ALG10640.1"/>
    <property type="molecule type" value="Genomic_DNA"/>
</dbReference>
<keyword evidence="1" id="KW-0808">Transferase</keyword>
<keyword evidence="4" id="KW-1185">Reference proteome</keyword>
<reference evidence="3 4" key="1">
    <citation type="submission" date="2015-07" db="EMBL/GenBank/DDBJ databases">
        <title>Genome sequencing of Kibdelosporangium phytohabitans.</title>
        <authorList>
            <person name="Qin S."/>
            <person name="Xing K."/>
        </authorList>
    </citation>
    <scope>NUCLEOTIDE SEQUENCE [LARGE SCALE GENOMIC DNA]</scope>
    <source>
        <strain evidence="3 4">KLBMP1111</strain>
    </source>
</reference>
<dbReference type="AlphaFoldDB" id="A0A0N9I4T2"/>
<dbReference type="Gene3D" id="3.30.565.10">
    <property type="entry name" value="Histidine kinase-like ATPase, C-terminal domain"/>
    <property type="match status" value="1"/>
</dbReference>
<dbReference type="InterPro" id="IPR003594">
    <property type="entry name" value="HATPase_dom"/>
</dbReference>